<dbReference type="CDD" id="cd06592">
    <property type="entry name" value="GH31_NET37"/>
    <property type="match status" value="1"/>
</dbReference>
<dbReference type="Pfam" id="PF01055">
    <property type="entry name" value="Glyco_hydro_31_2nd"/>
    <property type="match status" value="1"/>
</dbReference>
<evidence type="ECO:0000256" key="1">
    <source>
        <dbReference type="ARBA" id="ARBA00007806"/>
    </source>
</evidence>
<evidence type="ECO:0000256" key="2">
    <source>
        <dbReference type="ARBA" id="ARBA00022801"/>
    </source>
</evidence>
<evidence type="ECO:0000313" key="8">
    <source>
        <dbReference type="EMBL" id="KAJ8978382.1"/>
    </source>
</evidence>
<dbReference type="InterPro" id="IPR013780">
    <property type="entry name" value="Glyco_hydro_b"/>
</dbReference>
<dbReference type="InterPro" id="IPR017853">
    <property type="entry name" value="GH"/>
</dbReference>
<name>A0ABQ9JLV5_9CUCU</name>
<reference evidence="8" key="1">
    <citation type="journal article" date="2023" name="Insect Mol. Biol.">
        <title>Genome sequencing provides insights into the evolution of gene families encoding plant cell wall-degrading enzymes in longhorned beetles.</title>
        <authorList>
            <person name="Shin N.R."/>
            <person name="Okamura Y."/>
            <person name="Kirsch R."/>
            <person name="Pauchet Y."/>
        </authorList>
    </citation>
    <scope>NUCLEOTIDE SEQUENCE</scope>
    <source>
        <strain evidence="8">MMC_N1</strain>
    </source>
</reference>
<dbReference type="Gene3D" id="2.60.40.1180">
    <property type="entry name" value="Golgi alpha-mannosidase II"/>
    <property type="match status" value="1"/>
</dbReference>
<evidence type="ECO:0000256" key="5">
    <source>
        <dbReference type="SAM" id="SignalP"/>
    </source>
</evidence>
<proteinExistence type="inferred from homology"/>
<dbReference type="InterPro" id="IPR048395">
    <property type="entry name" value="Glyco_hydro_31_C"/>
</dbReference>
<dbReference type="EMBL" id="JAPWTJ010000446">
    <property type="protein sequence ID" value="KAJ8978382.1"/>
    <property type="molecule type" value="Genomic_DNA"/>
</dbReference>
<dbReference type="Proteomes" id="UP001162164">
    <property type="component" value="Unassembled WGS sequence"/>
</dbReference>
<sequence length="623" mass="70296">MKVIFLGITALLGSIKVNAHLADEVGFDVTLPDDENELGAKVTFLFNQGEVLSANVGATLNLHEADCEEEYNCQIGNVTLTTTAFGDNGYTITWESLDVTQTFKDCFNLTGANWFGGPQRYTQTWPLEAQILDGSSPYVIKKSDNFAVAERYWLNSKGAYIFIDDKVPLFVDQNNEEQGLVCFIAKAENPYINRTRVLLQYTVVLNENPKVAHLHAVNNVLGKPKGHPNEGMIREPIWTTWAKFKRDINDEIVLGFANDIVNNGFTGQVEIDEDWEVCFGAHVFKEDKFANINETVSGLLCGSTHLLTTTVRITLRTDLKKGYFVKNVNGNTTAIWWESEDAHQIDFTNPEAAEWFSTRIRALLTNPGVDGFKFDAGETDYAIPPSVYENVDQEEIPNCLTKSYIETCAEFGDLIEVRSAWRTQEYPFFVRMIDKDSVWGEDDGLYTLITTLLQMNMNGYTMVLPDMIGGNGYRQQPNVELLLRWTAANALMPAMQFSYLPWDFESDEYNATEIVRKFVKLHEDYADEIIKAMENSIENGTPVNPPIWWVDPTDQTALRIGDEFLLGENILVAPVYIENSTERTVYLPAGTWTDGNNGVTYNGPITILDYPAPIDVLPYFIKQ</sequence>
<accession>A0ABQ9JLV5</accession>
<protein>
    <recommendedName>
        <fullName evidence="10">Glycoside hydrolase family 31</fullName>
    </recommendedName>
</protein>
<gene>
    <name evidence="8" type="ORF">NQ317_005963</name>
</gene>
<dbReference type="Pfam" id="PF21365">
    <property type="entry name" value="Glyco_hydro_31_3rd"/>
    <property type="match status" value="1"/>
</dbReference>
<keyword evidence="9" id="KW-1185">Reference proteome</keyword>
<dbReference type="InterPro" id="IPR000322">
    <property type="entry name" value="Glyco_hydro_31_TIM"/>
</dbReference>
<comment type="similarity">
    <text evidence="1 4">Belongs to the glycosyl hydrolase 31 family.</text>
</comment>
<feature type="signal peptide" evidence="5">
    <location>
        <begin position="1"/>
        <end position="19"/>
    </location>
</feature>
<dbReference type="PANTHER" id="PTHR43053:SF4">
    <property type="entry name" value="MYOGENESIS-REGULATING GLYCOSIDASE"/>
    <property type="match status" value="1"/>
</dbReference>
<dbReference type="InterPro" id="IPR050985">
    <property type="entry name" value="Alpha-glycosidase_related"/>
</dbReference>
<evidence type="ECO:0000259" key="7">
    <source>
        <dbReference type="Pfam" id="PF21365"/>
    </source>
</evidence>
<evidence type="ECO:0000259" key="6">
    <source>
        <dbReference type="Pfam" id="PF01055"/>
    </source>
</evidence>
<evidence type="ECO:0000313" key="9">
    <source>
        <dbReference type="Proteomes" id="UP001162164"/>
    </source>
</evidence>
<keyword evidence="3 4" id="KW-0326">Glycosidase</keyword>
<organism evidence="8 9">
    <name type="scientific">Molorchus minor</name>
    <dbReference type="NCBI Taxonomy" id="1323400"/>
    <lineage>
        <taxon>Eukaryota</taxon>
        <taxon>Metazoa</taxon>
        <taxon>Ecdysozoa</taxon>
        <taxon>Arthropoda</taxon>
        <taxon>Hexapoda</taxon>
        <taxon>Insecta</taxon>
        <taxon>Pterygota</taxon>
        <taxon>Neoptera</taxon>
        <taxon>Endopterygota</taxon>
        <taxon>Coleoptera</taxon>
        <taxon>Polyphaga</taxon>
        <taxon>Cucujiformia</taxon>
        <taxon>Chrysomeloidea</taxon>
        <taxon>Cerambycidae</taxon>
        <taxon>Lamiinae</taxon>
        <taxon>Monochamini</taxon>
        <taxon>Molorchus</taxon>
    </lineage>
</organism>
<keyword evidence="2 4" id="KW-0378">Hydrolase</keyword>
<feature type="domain" description="Glycosyl hydrolase family 31 C-terminal" evidence="7">
    <location>
        <begin position="540"/>
        <end position="623"/>
    </location>
</feature>
<evidence type="ECO:0000256" key="3">
    <source>
        <dbReference type="ARBA" id="ARBA00023295"/>
    </source>
</evidence>
<evidence type="ECO:0000256" key="4">
    <source>
        <dbReference type="RuleBase" id="RU361185"/>
    </source>
</evidence>
<keyword evidence="5" id="KW-0732">Signal</keyword>
<feature type="domain" description="Glycoside hydrolase family 31 TIM barrel" evidence="6">
    <location>
        <begin position="319"/>
        <end position="521"/>
    </location>
</feature>
<dbReference type="PANTHER" id="PTHR43053">
    <property type="entry name" value="GLYCOSIDASE FAMILY 31"/>
    <property type="match status" value="1"/>
</dbReference>
<dbReference type="Gene3D" id="3.20.20.80">
    <property type="entry name" value="Glycosidases"/>
    <property type="match status" value="1"/>
</dbReference>
<evidence type="ECO:0008006" key="10">
    <source>
        <dbReference type="Google" id="ProtNLM"/>
    </source>
</evidence>
<feature type="chain" id="PRO_5046385227" description="Glycoside hydrolase family 31" evidence="5">
    <location>
        <begin position="20"/>
        <end position="623"/>
    </location>
</feature>
<dbReference type="SUPFAM" id="SSF51445">
    <property type="entry name" value="(Trans)glycosidases"/>
    <property type="match status" value="1"/>
</dbReference>
<dbReference type="SUPFAM" id="SSF51011">
    <property type="entry name" value="Glycosyl hydrolase domain"/>
    <property type="match status" value="1"/>
</dbReference>
<comment type="caution">
    <text evidence="8">The sequence shown here is derived from an EMBL/GenBank/DDBJ whole genome shotgun (WGS) entry which is preliminary data.</text>
</comment>